<comment type="similarity">
    <text evidence="2 7">Belongs to the ExbD/TolR family.</text>
</comment>
<feature type="region of interest" description="Disordered" evidence="8">
    <location>
        <begin position="84"/>
        <end position="104"/>
    </location>
</feature>
<dbReference type="InterPro" id="IPR003400">
    <property type="entry name" value="ExbD"/>
</dbReference>
<dbReference type="PANTHER" id="PTHR30558:SF13">
    <property type="entry name" value="BIOPOLYMER TRANSPORT PROTEIN EXBD2"/>
    <property type="match status" value="1"/>
</dbReference>
<evidence type="ECO:0000256" key="4">
    <source>
        <dbReference type="ARBA" id="ARBA00022692"/>
    </source>
</evidence>
<gene>
    <name evidence="9" type="ordered locus">GNIT_0787</name>
</gene>
<evidence type="ECO:0000256" key="7">
    <source>
        <dbReference type="RuleBase" id="RU003879"/>
    </source>
</evidence>
<evidence type="ECO:0000313" key="9">
    <source>
        <dbReference type="EMBL" id="AEP28931.1"/>
    </source>
</evidence>
<evidence type="ECO:0000256" key="3">
    <source>
        <dbReference type="ARBA" id="ARBA00022475"/>
    </source>
</evidence>
<evidence type="ECO:0000256" key="5">
    <source>
        <dbReference type="ARBA" id="ARBA00022989"/>
    </source>
</evidence>
<dbReference type="HOGENOM" id="CLU_085305_3_0_6"/>
<keyword evidence="5" id="KW-1133">Transmembrane helix</keyword>
<dbReference type="AlphaFoldDB" id="G4QJ63"/>
<dbReference type="GO" id="GO:0015031">
    <property type="term" value="P:protein transport"/>
    <property type="evidence" value="ECO:0007669"/>
    <property type="project" value="UniProtKB-KW"/>
</dbReference>
<protein>
    <submittedName>
        <fullName evidence="9">TonB system transport protein ExbD2</fullName>
    </submittedName>
</protein>
<evidence type="ECO:0000256" key="8">
    <source>
        <dbReference type="SAM" id="MobiDB-lite"/>
    </source>
</evidence>
<dbReference type="GO" id="GO:0005886">
    <property type="term" value="C:plasma membrane"/>
    <property type="evidence" value="ECO:0007669"/>
    <property type="project" value="UniProtKB-SubCell"/>
</dbReference>
<dbReference type="PANTHER" id="PTHR30558">
    <property type="entry name" value="EXBD MEMBRANE COMPONENT OF PMF-DRIVEN MACROMOLECULE IMPORT SYSTEM"/>
    <property type="match status" value="1"/>
</dbReference>
<keyword evidence="6" id="KW-0472">Membrane</keyword>
<keyword evidence="3" id="KW-1003">Cell membrane</keyword>
<reference evidence="9 10" key="1">
    <citation type="journal article" date="2011" name="J. Bacteriol.">
        <title>Complete genome sequence of seawater bacterium Glaciecola nitratireducens FR1064T.</title>
        <authorList>
            <person name="Bian F."/>
            <person name="Qin Q.L."/>
            <person name="Xie B.B."/>
            <person name="Shu Y.L."/>
            <person name="Zhang X.Y."/>
            <person name="Yu Y."/>
            <person name="Chen B."/>
            <person name="Chen X.L."/>
            <person name="Zhou B.C."/>
            <person name="Zhang Y.Z."/>
        </authorList>
    </citation>
    <scope>NUCLEOTIDE SEQUENCE [LARGE SCALE GENOMIC DNA]</scope>
    <source>
        <strain evidence="10">JCM 12485 / KCTC 12276 / FR1064</strain>
    </source>
</reference>
<evidence type="ECO:0000313" key="10">
    <source>
        <dbReference type="Proteomes" id="UP000009282"/>
    </source>
</evidence>
<dbReference type="Proteomes" id="UP000009282">
    <property type="component" value="Chromosome"/>
</dbReference>
<sequence>MKEKIVFCKIRLQNSMLFLASYYTMLFAKMNCYRAELEGLSVKMKRKKHTSGDEDAAVDMTPMLDIVFIMLIFFIVTTTFSSEKGLEPTRPPESDSPPPPNSKSLSIRIDESGQILMNGRIVDIRRVVANAQTYLANNDTDSAAIQASENTEHGVVVSVMDQVKLAGISKISVLVKEK</sequence>
<keyword evidence="4 7" id="KW-0812">Transmembrane</keyword>
<dbReference type="Gene3D" id="3.30.420.270">
    <property type="match status" value="1"/>
</dbReference>
<dbReference type="eggNOG" id="COG0848">
    <property type="taxonomic scope" value="Bacteria"/>
</dbReference>
<dbReference type="EMBL" id="CP003060">
    <property type="protein sequence ID" value="AEP28931.1"/>
    <property type="molecule type" value="Genomic_DNA"/>
</dbReference>
<dbReference type="Pfam" id="PF02472">
    <property type="entry name" value="ExbD"/>
    <property type="match status" value="1"/>
</dbReference>
<name>G4QJ63_GLANF</name>
<dbReference type="GO" id="GO:0022857">
    <property type="term" value="F:transmembrane transporter activity"/>
    <property type="evidence" value="ECO:0007669"/>
    <property type="project" value="InterPro"/>
</dbReference>
<keyword evidence="7" id="KW-0813">Transport</keyword>
<organism evidence="9 10">
    <name type="scientific">Glaciecola nitratireducens (strain JCM 12485 / KCTC 12276 / FR1064)</name>
    <dbReference type="NCBI Taxonomy" id="1085623"/>
    <lineage>
        <taxon>Bacteria</taxon>
        <taxon>Pseudomonadati</taxon>
        <taxon>Pseudomonadota</taxon>
        <taxon>Gammaproteobacteria</taxon>
        <taxon>Alteromonadales</taxon>
        <taxon>Alteromonadaceae</taxon>
        <taxon>Brumicola</taxon>
    </lineage>
</organism>
<keyword evidence="10" id="KW-1185">Reference proteome</keyword>
<evidence type="ECO:0000256" key="2">
    <source>
        <dbReference type="ARBA" id="ARBA00005811"/>
    </source>
</evidence>
<feature type="compositionally biased region" description="Basic and acidic residues" evidence="8">
    <location>
        <begin position="84"/>
        <end position="93"/>
    </location>
</feature>
<dbReference type="STRING" id="1085623.GNIT_0787"/>
<dbReference type="KEGG" id="gni:GNIT_0787"/>
<accession>G4QJ63</accession>
<evidence type="ECO:0000256" key="6">
    <source>
        <dbReference type="ARBA" id="ARBA00023136"/>
    </source>
</evidence>
<keyword evidence="7" id="KW-0653">Protein transport</keyword>
<comment type="subcellular location">
    <subcellularLocation>
        <location evidence="1">Cell membrane</location>
        <topology evidence="1">Single-pass membrane protein</topology>
    </subcellularLocation>
    <subcellularLocation>
        <location evidence="7">Cell membrane</location>
        <topology evidence="7">Single-pass type II membrane protein</topology>
    </subcellularLocation>
</comment>
<proteinExistence type="inferred from homology"/>
<evidence type="ECO:0000256" key="1">
    <source>
        <dbReference type="ARBA" id="ARBA00004162"/>
    </source>
</evidence>